<proteinExistence type="inferred from homology"/>
<evidence type="ECO:0000256" key="7">
    <source>
        <dbReference type="SAM" id="MobiDB-lite"/>
    </source>
</evidence>
<sequence length="662" mass="70395">MAKHPRKKQKIAVTEVQLLGSSALELLLDEASKDDEERRLEAMLFGTKYVPRGDAKKAKGIIDMEEGDEGIEDGAGKEMQHLLDTDLFYMDDGLPSAPIANLNVEIPSEGDGSIPQEDEEGSQSEEEDEPAEPTTQPTNPLLSRKTKAPAWTDPSDRASDAKVSLLSGPSLLRKLRVTPTEDTISGKEYETRLRRQFERVNPEPTWAKNARKVRAGKKVSAGSDEEDDHEDNEEVVDLLSSTGGILARKGHAGKKSIVLPAGSLAIERLRDANQSSQASGSGEVKVVAFHPSENVPVLCVATADRRVRLFNVDGHTSPLLTTLHVPSLPLISQTSVSFHPQGSSLLLTGPRPFYFTYDLQTGATIKHARGLWGTTFSSVNDGSSSVNRKRGHNQKSDGGGGGGESLSLTAFSPNTGSMVAVAGRSGNVHLVDWTSGAGQVVATLKCGGGGGGIQGLWWVPPSSENAVLGGGGGAGVDGAKLAVLSGDAEVYLWDVGERRCVRRWKDDGGFRGASCVMAGTTKGASGGYLAVGSNTGLVNVYGSDSFATSYTSDADATFSSGNKPPRPLKTLGNLTTAISTLRFNHDAQIIAMASKEKKDSMRLVHLPSLTAFSNWPTSSTPLGHVTAVDFSAKSEYVAIGNTRGRVLLYHLREYGAGYGMRY</sequence>
<comment type="subcellular location">
    <subcellularLocation>
        <location evidence="1">Nucleus</location>
        <location evidence="1">Nucleolus</location>
    </subcellularLocation>
</comment>
<evidence type="ECO:0000256" key="6">
    <source>
        <dbReference type="ARBA" id="ARBA00025767"/>
    </source>
</evidence>
<evidence type="ECO:0000256" key="4">
    <source>
        <dbReference type="ARBA" id="ARBA00022737"/>
    </source>
</evidence>
<dbReference type="STRING" id="68775.A0A5C3M1C6"/>
<dbReference type="Gene3D" id="2.130.10.10">
    <property type="entry name" value="YVTN repeat-like/Quinoprotein amine dehydrogenase"/>
    <property type="match status" value="1"/>
</dbReference>
<evidence type="ECO:0000256" key="2">
    <source>
        <dbReference type="ARBA" id="ARBA00022552"/>
    </source>
</evidence>
<keyword evidence="2" id="KW-0698">rRNA processing</keyword>
<keyword evidence="5" id="KW-0539">Nucleus</keyword>
<reference evidence="8 9" key="1">
    <citation type="journal article" date="2019" name="Nat. Ecol. Evol.">
        <title>Megaphylogeny resolves global patterns of mushroom evolution.</title>
        <authorList>
            <person name="Varga T."/>
            <person name="Krizsan K."/>
            <person name="Foldi C."/>
            <person name="Dima B."/>
            <person name="Sanchez-Garcia M."/>
            <person name="Sanchez-Ramirez S."/>
            <person name="Szollosi G.J."/>
            <person name="Szarkandi J.G."/>
            <person name="Papp V."/>
            <person name="Albert L."/>
            <person name="Andreopoulos W."/>
            <person name="Angelini C."/>
            <person name="Antonin V."/>
            <person name="Barry K.W."/>
            <person name="Bougher N.L."/>
            <person name="Buchanan P."/>
            <person name="Buyck B."/>
            <person name="Bense V."/>
            <person name="Catcheside P."/>
            <person name="Chovatia M."/>
            <person name="Cooper J."/>
            <person name="Damon W."/>
            <person name="Desjardin D."/>
            <person name="Finy P."/>
            <person name="Geml J."/>
            <person name="Haridas S."/>
            <person name="Hughes K."/>
            <person name="Justo A."/>
            <person name="Karasinski D."/>
            <person name="Kautmanova I."/>
            <person name="Kiss B."/>
            <person name="Kocsube S."/>
            <person name="Kotiranta H."/>
            <person name="LaButti K.M."/>
            <person name="Lechner B.E."/>
            <person name="Liimatainen K."/>
            <person name="Lipzen A."/>
            <person name="Lukacs Z."/>
            <person name="Mihaltcheva S."/>
            <person name="Morgado L.N."/>
            <person name="Niskanen T."/>
            <person name="Noordeloos M.E."/>
            <person name="Ohm R.A."/>
            <person name="Ortiz-Santana B."/>
            <person name="Ovrebo C."/>
            <person name="Racz N."/>
            <person name="Riley R."/>
            <person name="Savchenko A."/>
            <person name="Shiryaev A."/>
            <person name="Soop K."/>
            <person name="Spirin V."/>
            <person name="Szebenyi C."/>
            <person name="Tomsovsky M."/>
            <person name="Tulloss R.E."/>
            <person name="Uehling J."/>
            <person name="Grigoriev I.V."/>
            <person name="Vagvolgyi C."/>
            <person name="Papp T."/>
            <person name="Martin F.M."/>
            <person name="Miettinen O."/>
            <person name="Hibbett D.S."/>
            <person name="Nagy L.G."/>
        </authorList>
    </citation>
    <scope>NUCLEOTIDE SEQUENCE [LARGE SCALE GENOMIC DNA]</scope>
    <source>
        <strain evidence="8 9">CBS 166.37</strain>
    </source>
</reference>
<evidence type="ECO:0000313" key="9">
    <source>
        <dbReference type="Proteomes" id="UP000308652"/>
    </source>
</evidence>
<evidence type="ECO:0000256" key="3">
    <source>
        <dbReference type="ARBA" id="ARBA00022574"/>
    </source>
</evidence>
<dbReference type="SUPFAM" id="SSF50978">
    <property type="entry name" value="WD40 repeat-like"/>
    <property type="match status" value="1"/>
</dbReference>
<evidence type="ECO:0000256" key="5">
    <source>
        <dbReference type="ARBA" id="ARBA00023242"/>
    </source>
</evidence>
<dbReference type="PANTHER" id="PTHR18359">
    <property type="entry name" value="WD-REPEAT PROTEIN-RELATED"/>
    <property type="match status" value="1"/>
</dbReference>
<protein>
    <submittedName>
        <fullName evidence="8">WD40-repeat-containing domain protein</fullName>
    </submittedName>
</protein>
<feature type="region of interest" description="Disordered" evidence="7">
    <location>
        <begin position="381"/>
        <end position="407"/>
    </location>
</feature>
<dbReference type="AlphaFoldDB" id="A0A5C3M1C6"/>
<dbReference type="SMART" id="SM00320">
    <property type="entry name" value="WD40"/>
    <property type="match status" value="6"/>
</dbReference>
<keyword evidence="4" id="KW-0677">Repeat</keyword>
<dbReference type="GO" id="GO:0006364">
    <property type="term" value="P:rRNA processing"/>
    <property type="evidence" value="ECO:0007669"/>
    <property type="project" value="UniProtKB-KW"/>
</dbReference>
<dbReference type="InterPro" id="IPR045161">
    <property type="entry name" value="Utp18"/>
</dbReference>
<feature type="region of interest" description="Disordered" evidence="7">
    <location>
        <begin position="103"/>
        <end position="163"/>
    </location>
</feature>
<dbReference type="PANTHER" id="PTHR18359:SF0">
    <property type="entry name" value="U3 SMALL NUCLEOLAR RNA-ASSOCIATED PROTEIN 18 HOMOLOG"/>
    <property type="match status" value="1"/>
</dbReference>
<dbReference type="InterPro" id="IPR001680">
    <property type="entry name" value="WD40_rpt"/>
</dbReference>
<feature type="compositionally biased region" description="Acidic residues" evidence="7">
    <location>
        <begin position="223"/>
        <end position="232"/>
    </location>
</feature>
<keyword evidence="3" id="KW-0853">WD repeat</keyword>
<dbReference type="OrthoDB" id="1935146at2759"/>
<dbReference type="GO" id="GO:0032040">
    <property type="term" value="C:small-subunit processome"/>
    <property type="evidence" value="ECO:0007669"/>
    <property type="project" value="TreeGrafter"/>
</dbReference>
<dbReference type="InterPro" id="IPR015943">
    <property type="entry name" value="WD40/YVTN_repeat-like_dom_sf"/>
</dbReference>
<accession>A0A5C3M1C6</accession>
<keyword evidence="9" id="KW-1185">Reference proteome</keyword>
<evidence type="ECO:0000313" key="8">
    <source>
        <dbReference type="EMBL" id="TFK38785.1"/>
    </source>
</evidence>
<feature type="region of interest" description="Disordered" evidence="7">
    <location>
        <begin position="211"/>
        <end position="232"/>
    </location>
</feature>
<comment type="similarity">
    <text evidence="6">Belongs to the WD repeat UTP18 family.</text>
</comment>
<dbReference type="EMBL" id="ML213602">
    <property type="protein sequence ID" value="TFK38785.1"/>
    <property type="molecule type" value="Genomic_DNA"/>
</dbReference>
<dbReference type="GO" id="GO:0034388">
    <property type="term" value="C:Pwp2p-containing subcomplex of 90S preribosome"/>
    <property type="evidence" value="ECO:0007669"/>
    <property type="project" value="TreeGrafter"/>
</dbReference>
<dbReference type="Proteomes" id="UP000308652">
    <property type="component" value="Unassembled WGS sequence"/>
</dbReference>
<gene>
    <name evidence="8" type="ORF">BDQ12DRAFT_683344</name>
</gene>
<name>A0A5C3M1C6_9AGAR</name>
<dbReference type="InterPro" id="IPR036322">
    <property type="entry name" value="WD40_repeat_dom_sf"/>
</dbReference>
<feature type="compositionally biased region" description="Acidic residues" evidence="7">
    <location>
        <begin position="116"/>
        <end position="131"/>
    </location>
</feature>
<organism evidence="8 9">
    <name type="scientific">Crucibulum laeve</name>
    <dbReference type="NCBI Taxonomy" id="68775"/>
    <lineage>
        <taxon>Eukaryota</taxon>
        <taxon>Fungi</taxon>
        <taxon>Dikarya</taxon>
        <taxon>Basidiomycota</taxon>
        <taxon>Agaricomycotina</taxon>
        <taxon>Agaricomycetes</taxon>
        <taxon>Agaricomycetidae</taxon>
        <taxon>Agaricales</taxon>
        <taxon>Agaricineae</taxon>
        <taxon>Nidulariaceae</taxon>
        <taxon>Crucibulum</taxon>
    </lineage>
</organism>
<evidence type="ECO:0000256" key="1">
    <source>
        <dbReference type="ARBA" id="ARBA00004604"/>
    </source>
</evidence>